<dbReference type="eggNOG" id="ENOG5032SU1">
    <property type="taxonomic scope" value="Bacteria"/>
</dbReference>
<dbReference type="PATRIC" id="fig|196627.13.peg.224"/>
<proteinExistence type="predicted"/>
<organism evidence="1 2">
    <name type="scientific">Corynebacterium glutamicum (strain ATCC 13032 / DSM 20300 / JCM 1318 / BCRC 11384 / CCUG 27702 / LMG 3730 / NBRC 12168 / NCIMB 10025 / NRRL B-2784 / 534)</name>
    <dbReference type="NCBI Taxonomy" id="196627"/>
    <lineage>
        <taxon>Bacteria</taxon>
        <taxon>Bacillati</taxon>
        <taxon>Actinomycetota</taxon>
        <taxon>Actinomycetes</taxon>
        <taxon>Mycobacteriales</taxon>
        <taxon>Corynebacteriaceae</taxon>
        <taxon>Corynebacterium</taxon>
    </lineage>
</organism>
<dbReference type="OrthoDB" id="1163038at2"/>
<keyword evidence="2" id="KW-1185">Reference proteome</keyword>
<dbReference type="EMBL" id="BA000036">
    <property type="protein sequence ID" value="BAB97613.1"/>
    <property type="molecule type" value="Genomic_DNA"/>
</dbReference>
<dbReference type="Proteomes" id="UP000000582">
    <property type="component" value="Chromosome"/>
</dbReference>
<reference evidence="2" key="1">
    <citation type="journal article" date="2003" name="Appl. Microbiol. Biotechnol.">
        <title>The Corynebacterium glutamicum genome: features and impacts on biotechnological processes.</title>
        <authorList>
            <person name="Ikeda M."/>
            <person name="Nakagawa S."/>
        </authorList>
    </citation>
    <scope>NUCLEOTIDE SEQUENCE [LARGE SCALE GENOMIC DNA]</scope>
    <source>
        <strain evidence="2">ATCC 13032 / DSM 20300 / BCRC 11384 / JCM 1318 / LMG 3730 / NCIMB 10025</strain>
    </source>
</reference>
<dbReference type="AlphaFoldDB" id="Q8NTT2"/>
<dbReference type="STRING" id="196627.cg0270"/>
<dbReference type="BioCyc" id="CORYNE:G18NG-9772-MONOMER"/>
<dbReference type="HOGENOM" id="CLU_2219752_0_0_11"/>
<sequence>MSHTMAAFLEITLKINDEGRPSAAGVYQEYKQPFLSSIAGATSKELLIREEDVQVLHGCDTVANAEDYLVSELFTADVVGGLAPLLQADPEIRIYQVA</sequence>
<dbReference type="KEGG" id="cgl:Cgl0220"/>
<accession>Q8NTT2</accession>
<name>Q8NTT2_CORGL</name>
<protein>
    <submittedName>
        <fullName evidence="1">Uncharacterized protein</fullName>
    </submittedName>
</protein>
<evidence type="ECO:0000313" key="1">
    <source>
        <dbReference type="EMBL" id="BAB97613.1"/>
    </source>
</evidence>
<evidence type="ECO:0000313" key="2">
    <source>
        <dbReference type="Proteomes" id="UP000000582"/>
    </source>
</evidence>
<gene>
    <name evidence="1" type="ordered locus">Cgl0220</name>
</gene>